<protein>
    <submittedName>
        <fullName evidence="1">Uncharacterized protein</fullName>
    </submittedName>
</protein>
<reference evidence="1 2" key="1">
    <citation type="submission" date="2019-07" db="EMBL/GenBank/DDBJ databases">
        <title>Whole genome shotgun sequence of Chryseobacterium hagamense NBRC 105253.</title>
        <authorList>
            <person name="Hosoyama A."/>
            <person name="Uohara A."/>
            <person name="Ohji S."/>
            <person name="Ichikawa N."/>
        </authorList>
    </citation>
    <scope>NUCLEOTIDE SEQUENCE [LARGE SCALE GENOMIC DNA]</scope>
    <source>
        <strain evidence="1 2">NBRC 105253</strain>
    </source>
</reference>
<dbReference type="Proteomes" id="UP000321863">
    <property type="component" value="Unassembled WGS sequence"/>
</dbReference>
<organism evidence="1 2">
    <name type="scientific">Chryseobacterium hagamense</name>
    <dbReference type="NCBI Taxonomy" id="395935"/>
    <lineage>
        <taxon>Bacteria</taxon>
        <taxon>Pseudomonadati</taxon>
        <taxon>Bacteroidota</taxon>
        <taxon>Flavobacteriia</taxon>
        <taxon>Flavobacteriales</taxon>
        <taxon>Weeksellaceae</taxon>
        <taxon>Chryseobacterium group</taxon>
        <taxon>Chryseobacterium</taxon>
    </lineage>
</organism>
<sequence length="51" mass="6053">MSFSCAWNNKGYGTHKTPVSDYEVLIIKKLLNKGKEKNYLKRSFRLNFRNN</sequence>
<name>A0A511YPD2_9FLAO</name>
<gene>
    <name evidence="1" type="ORF">CHA01nite_27980</name>
</gene>
<comment type="caution">
    <text evidence="1">The sequence shown here is derived from an EMBL/GenBank/DDBJ whole genome shotgun (WGS) entry which is preliminary data.</text>
</comment>
<dbReference type="AlphaFoldDB" id="A0A511YPD2"/>
<evidence type="ECO:0000313" key="2">
    <source>
        <dbReference type="Proteomes" id="UP000321863"/>
    </source>
</evidence>
<dbReference type="EMBL" id="BJYJ01000017">
    <property type="protein sequence ID" value="GEN77058.1"/>
    <property type="molecule type" value="Genomic_DNA"/>
</dbReference>
<accession>A0A511YPD2</accession>
<keyword evidence="2" id="KW-1185">Reference proteome</keyword>
<evidence type="ECO:0000313" key="1">
    <source>
        <dbReference type="EMBL" id="GEN77058.1"/>
    </source>
</evidence>
<proteinExistence type="predicted"/>